<dbReference type="Proteomes" id="UP000571701">
    <property type="component" value="Unassembled WGS sequence"/>
</dbReference>
<evidence type="ECO:0000313" key="1">
    <source>
        <dbReference type="EMBL" id="MBA5760846.1"/>
    </source>
</evidence>
<keyword evidence="2" id="KW-1185">Reference proteome</keyword>
<gene>
    <name evidence="1" type="ORF">H2O73_00710</name>
</gene>
<evidence type="ECO:0000313" key="2">
    <source>
        <dbReference type="Proteomes" id="UP000571701"/>
    </source>
</evidence>
<dbReference type="RefSeq" id="WP_182105537.1">
    <property type="nucleotide sequence ID" value="NZ_JACFYF010000001.1"/>
</dbReference>
<proteinExistence type="predicted"/>
<reference evidence="1 2" key="1">
    <citation type="submission" date="2020-07" db="EMBL/GenBank/DDBJ databases">
        <title>Vibrio marinisediminis sp. nov., isolated from marine sediment.</title>
        <authorList>
            <person name="Ji X."/>
        </authorList>
    </citation>
    <scope>NUCLEOTIDE SEQUENCE [LARGE SCALE GENOMIC DNA]</scope>
    <source>
        <strain evidence="1 2">404</strain>
    </source>
</reference>
<protein>
    <submittedName>
        <fullName evidence="1">Uncharacterized protein</fullName>
    </submittedName>
</protein>
<sequence length="179" mass="20916">MKGDFEFVLSLAEGFFEQEEVQKKFNLIKQHEFTGWEIWFQIEFASFLQQHEEVSETIREFGYSIDKRMSGHQERMYIDFLIRKKRSSRSSYIALEFKQNQSASSCVKGMMGDIQKIWKLKQSEDDLRSMWCLGIYPTATGKNVPEIISKQSELVGVELPDNLISTKEIPNTSFSFTLL</sequence>
<name>A0A7W2FMI5_9VIBR</name>
<comment type="caution">
    <text evidence="1">The sequence shown here is derived from an EMBL/GenBank/DDBJ whole genome shotgun (WGS) entry which is preliminary data.</text>
</comment>
<dbReference type="AlphaFoldDB" id="A0A7W2FMI5"/>
<accession>A0A7W2FMI5</accession>
<organism evidence="1 2">
    <name type="scientific">Vibrio marinisediminis</name>
    <dbReference type="NCBI Taxonomy" id="2758441"/>
    <lineage>
        <taxon>Bacteria</taxon>
        <taxon>Pseudomonadati</taxon>
        <taxon>Pseudomonadota</taxon>
        <taxon>Gammaproteobacteria</taxon>
        <taxon>Vibrionales</taxon>
        <taxon>Vibrionaceae</taxon>
        <taxon>Vibrio</taxon>
    </lineage>
</organism>
<dbReference type="EMBL" id="JACFYF010000001">
    <property type="protein sequence ID" value="MBA5760846.1"/>
    <property type="molecule type" value="Genomic_DNA"/>
</dbReference>